<dbReference type="InterPro" id="IPR058913">
    <property type="entry name" value="Integrase_dom_put"/>
</dbReference>
<keyword evidence="3" id="KW-1185">Reference proteome</keyword>
<sequence length="231" mass="26900">MDNHYGLEHGAYIWGRSVHNIRIERLWCDVTRGFGRKWSNFFLSLEYACGLRPDLDAHIWLLHHLFLGGINEDAAEWARSWNEHKLRFDNERTRSPRDLFFFGMIENGLRGFDGVPEALVDADNDIEDLDAYGIDWQELHDADLMAHHTEHNAEQELSPDDLDNPFSNDGPHRLSHVEVLEPLCPFTPEEVAQLDTYLALDAHSQSRNMNSRRSLWISALTFCRQLWSSRD</sequence>
<comment type="caution">
    <text evidence="2">The sequence shown here is derived from an EMBL/GenBank/DDBJ whole genome shotgun (WGS) entry which is preliminary data.</text>
</comment>
<protein>
    <recommendedName>
        <fullName evidence="1">Integrase core domain-containing protein</fullName>
    </recommendedName>
</protein>
<evidence type="ECO:0000313" key="3">
    <source>
        <dbReference type="Proteomes" id="UP001218218"/>
    </source>
</evidence>
<proteinExistence type="predicted"/>
<dbReference type="AlphaFoldDB" id="A0AAD7E9D6"/>
<dbReference type="Proteomes" id="UP001218218">
    <property type="component" value="Unassembled WGS sequence"/>
</dbReference>
<dbReference type="PANTHER" id="PTHR46791:SF5">
    <property type="entry name" value="CLR5 DOMAIN-CONTAINING PROTEIN-RELATED"/>
    <property type="match status" value="1"/>
</dbReference>
<dbReference type="EMBL" id="JARIHO010000101">
    <property type="protein sequence ID" value="KAJ7304602.1"/>
    <property type="molecule type" value="Genomic_DNA"/>
</dbReference>
<name>A0AAD7E9D6_9AGAR</name>
<reference evidence="2" key="1">
    <citation type="submission" date="2023-03" db="EMBL/GenBank/DDBJ databases">
        <title>Massive genome expansion in bonnet fungi (Mycena s.s.) driven by repeated elements and novel gene families across ecological guilds.</title>
        <authorList>
            <consortium name="Lawrence Berkeley National Laboratory"/>
            <person name="Harder C.B."/>
            <person name="Miyauchi S."/>
            <person name="Viragh M."/>
            <person name="Kuo A."/>
            <person name="Thoen E."/>
            <person name="Andreopoulos B."/>
            <person name="Lu D."/>
            <person name="Skrede I."/>
            <person name="Drula E."/>
            <person name="Henrissat B."/>
            <person name="Morin E."/>
            <person name="Kohler A."/>
            <person name="Barry K."/>
            <person name="LaButti K."/>
            <person name="Morin E."/>
            <person name="Salamov A."/>
            <person name="Lipzen A."/>
            <person name="Mereny Z."/>
            <person name="Hegedus B."/>
            <person name="Baldrian P."/>
            <person name="Stursova M."/>
            <person name="Weitz H."/>
            <person name="Taylor A."/>
            <person name="Grigoriev I.V."/>
            <person name="Nagy L.G."/>
            <person name="Martin F."/>
            <person name="Kauserud H."/>
        </authorList>
    </citation>
    <scope>NUCLEOTIDE SEQUENCE</scope>
    <source>
        <strain evidence="2">CBHHK002</strain>
    </source>
</reference>
<gene>
    <name evidence="2" type="ORF">DFH08DRAFT_721652</name>
</gene>
<organism evidence="2 3">
    <name type="scientific">Mycena albidolilacea</name>
    <dbReference type="NCBI Taxonomy" id="1033008"/>
    <lineage>
        <taxon>Eukaryota</taxon>
        <taxon>Fungi</taxon>
        <taxon>Dikarya</taxon>
        <taxon>Basidiomycota</taxon>
        <taxon>Agaricomycotina</taxon>
        <taxon>Agaricomycetes</taxon>
        <taxon>Agaricomycetidae</taxon>
        <taxon>Agaricales</taxon>
        <taxon>Marasmiineae</taxon>
        <taxon>Mycenaceae</taxon>
        <taxon>Mycena</taxon>
    </lineage>
</organism>
<accession>A0AAD7E9D6</accession>
<dbReference type="Pfam" id="PF24764">
    <property type="entry name" value="rva_4"/>
    <property type="match status" value="1"/>
</dbReference>
<evidence type="ECO:0000313" key="2">
    <source>
        <dbReference type="EMBL" id="KAJ7304602.1"/>
    </source>
</evidence>
<dbReference type="PANTHER" id="PTHR46791">
    <property type="entry name" value="EXPRESSED PROTEIN"/>
    <property type="match status" value="1"/>
</dbReference>
<feature type="domain" description="Integrase core" evidence="1">
    <location>
        <begin position="1"/>
        <end position="107"/>
    </location>
</feature>
<evidence type="ECO:0000259" key="1">
    <source>
        <dbReference type="Pfam" id="PF24764"/>
    </source>
</evidence>